<dbReference type="Proteomes" id="UP000799421">
    <property type="component" value="Unassembled WGS sequence"/>
</dbReference>
<dbReference type="EMBL" id="MU005969">
    <property type="protein sequence ID" value="KAF2861905.1"/>
    <property type="molecule type" value="Genomic_DNA"/>
</dbReference>
<reference evidence="1" key="1">
    <citation type="journal article" date="2020" name="Stud. Mycol.">
        <title>101 Dothideomycetes genomes: a test case for predicting lifestyles and emergence of pathogens.</title>
        <authorList>
            <person name="Haridas S."/>
            <person name="Albert R."/>
            <person name="Binder M."/>
            <person name="Bloem J."/>
            <person name="Labutti K."/>
            <person name="Salamov A."/>
            <person name="Andreopoulos B."/>
            <person name="Baker S."/>
            <person name="Barry K."/>
            <person name="Bills G."/>
            <person name="Bluhm B."/>
            <person name="Cannon C."/>
            <person name="Castanera R."/>
            <person name="Culley D."/>
            <person name="Daum C."/>
            <person name="Ezra D."/>
            <person name="Gonzalez J."/>
            <person name="Henrissat B."/>
            <person name="Kuo A."/>
            <person name="Liang C."/>
            <person name="Lipzen A."/>
            <person name="Lutzoni F."/>
            <person name="Magnuson J."/>
            <person name="Mondo S."/>
            <person name="Nolan M."/>
            <person name="Ohm R."/>
            <person name="Pangilinan J."/>
            <person name="Park H.-J."/>
            <person name="Ramirez L."/>
            <person name="Alfaro M."/>
            <person name="Sun H."/>
            <person name="Tritt A."/>
            <person name="Yoshinaga Y."/>
            <person name="Zwiers L.-H."/>
            <person name="Turgeon B."/>
            <person name="Goodwin S."/>
            <person name="Spatafora J."/>
            <person name="Crous P."/>
            <person name="Grigoriev I."/>
        </authorList>
    </citation>
    <scope>NUCLEOTIDE SEQUENCE</scope>
    <source>
        <strain evidence="1">CBS 480.64</strain>
    </source>
</reference>
<evidence type="ECO:0000313" key="2">
    <source>
        <dbReference type="Proteomes" id="UP000799421"/>
    </source>
</evidence>
<dbReference type="AlphaFoldDB" id="A0A6A7C4M0"/>
<proteinExistence type="predicted"/>
<accession>A0A6A7C4M0</accession>
<sequence length="201" mass="22273">MQRSALAYCVTVFGEARALSAAASSSRTETASIFPSLPGTGLRVKESSFWTVPLLPGPQFHRGPAGNCEEAQYEAIAKSQEALKERIDKTWAFVTPWRSTGKSLTHHNTNPPATQIIQEQQAASDAERRVENLNVKLEDKWAYDTSDDAHVISLYAKVNFIVRSTPKNYFVVAWLSEFSVVVIGTATILVNDVTFHLSDVW</sequence>
<keyword evidence="2" id="KW-1185">Reference proteome</keyword>
<protein>
    <submittedName>
        <fullName evidence="1">Uncharacterized protein</fullName>
    </submittedName>
</protein>
<organism evidence="1 2">
    <name type="scientific">Piedraia hortae CBS 480.64</name>
    <dbReference type="NCBI Taxonomy" id="1314780"/>
    <lineage>
        <taxon>Eukaryota</taxon>
        <taxon>Fungi</taxon>
        <taxon>Dikarya</taxon>
        <taxon>Ascomycota</taxon>
        <taxon>Pezizomycotina</taxon>
        <taxon>Dothideomycetes</taxon>
        <taxon>Dothideomycetidae</taxon>
        <taxon>Capnodiales</taxon>
        <taxon>Piedraiaceae</taxon>
        <taxon>Piedraia</taxon>
    </lineage>
</organism>
<gene>
    <name evidence="1" type="ORF">K470DRAFT_269434</name>
</gene>
<name>A0A6A7C4M0_9PEZI</name>
<evidence type="ECO:0000313" key="1">
    <source>
        <dbReference type="EMBL" id="KAF2861905.1"/>
    </source>
</evidence>